<keyword evidence="7 16" id="KW-0235">DNA replication</keyword>
<dbReference type="SUPFAM" id="SSF100879">
    <property type="entry name" value="Lesion bypass DNA polymerase (Y-family), little finger domain"/>
    <property type="match status" value="1"/>
</dbReference>
<accession>A0A0B6TX04</accession>
<keyword evidence="10 16" id="KW-0460">Magnesium</keyword>
<dbReference type="PROSITE" id="PS50173">
    <property type="entry name" value="UMUC"/>
    <property type="match status" value="1"/>
</dbReference>
<dbReference type="InterPro" id="IPR043128">
    <property type="entry name" value="Rev_trsase/Diguanyl_cyclase"/>
</dbReference>
<dbReference type="KEGG" id="cmq:B840_08290"/>
<name>A0A0B6TX04_9CORY</name>
<dbReference type="InterPro" id="IPR022880">
    <property type="entry name" value="DNApol_IV"/>
</dbReference>
<dbReference type="Proteomes" id="UP000031928">
    <property type="component" value="Chromosome"/>
</dbReference>
<evidence type="ECO:0000256" key="4">
    <source>
        <dbReference type="ARBA" id="ARBA00022490"/>
    </source>
</evidence>
<evidence type="ECO:0000256" key="5">
    <source>
        <dbReference type="ARBA" id="ARBA00022679"/>
    </source>
</evidence>
<comment type="subunit">
    <text evidence="16">Monomer.</text>
</comment>
<gene>
    <name evidence="16 18" type="primary">dinB</name>
    <name evidence="18" type="ORF">B840_08290</name>
</gene>
<keyword evidence="4 16" id="KW-0963">Cytoplasm</keyword>
<dbReference type="InterPro" id="IPR036775">
    <property type="entry name" value="DNA_pol_Y-fam_lit_finger_sf"/>
</dbReference>
<dbReference type="CDD" id="cd03586">
    <property type="entry name" value="PolY_Pol_IV_kappa"/>
    <property type="match status" value="1"/>
</dbReference>
<comment type="catalytic activity">
    <reaction evidence="15 16">
        <text>DNA(n) + a 2'-deoxyribonucleoside 5'-triphosphate = DNA(n+1) + diphosphate</text>
        <dbReference type="Rhea" id="RHEA:22508"/>
        <dbReference type="Rhea" id="RHEA-COMP:17339"/>
        <dbReference type="Rhea" id="RHEA-COMP:17340"/>
        <dbReference type="ChEBI" id="CHEBI:33019"/>
        <dbReference type="ChEBI" id="CHEBI:61560"/>
        <dbReference type="ChEBI" id="CHEBI:173112"/>
        <dbReference type="EC" id="2.7.7.7"/>
    </reaction>
</comment>
<evidence type="ECO:0000256" key="1">
    <source>
        <dbReference type="ARBA" id="ARBA00004496"/>
    </source>
</evidence>
<dbReference type="OrthoDB" id="9808813at2"/>
<comment type="cofactor">
    <cofactor evidence="16">
        <name>Mg(2+)</name>
        <dbReference type="ChEBI" id="CHEBI:18420"/>
    </cofactor>
    <text evidence="16">Binds 2 magnesium ions per subunit.</text>
</comment>
<feature type="site" description="Substrate discrimination" evidence="16">
    <location>
        <position position="14"/>
    </location>
</feature>
<dbReference type="GO" id="GO:0006281">
    <property type="term" value="P:DNA repair"/>
    <property type="evidence" value="ECO:0007669"/>
    <property type="project" value="UniProtKB-UniRule"/>
</dbReference>
<evidence type="ECO:0000256" key="7">
    <source>
        <dbReference type="ARBA" id="ARBA00022705"/>
    </source>
</evidence>
<dbReference type="InterPro" id="IPR053848">
    <property type="entry name" value="IMS_HHH_1"/>
</dbReference>
<dbReference type="EMBL" id="CP007790">
    <property type="protein sequence ID" value="AJK69256.1"/>
    <property type="molecule type" value="Genomic_DNA"/>
</dbReference>
<evidence type="ECO:0000256" key="10">
    <source>
        <dbReference type="ARBA" id="ARBA00022842"/>
    </source>
</evidence>
<dbReference type="GO" id="GO:0003684">
    <property type="term" value="F:damaged DNA binding"/>
    <property type="evidence" value="ECO:0007669"/>
    <property type="project" value="InterPro"/>
</dbReference>
<evidence type="ECO:0000256" key="14">
    <source>
        <dbReference type="ARBA" id="ARBA00025589"/>
    </source>
</evidence>
<evidence type="ECO:0000256" key="2">
    <source>
        <dbReference type="ARBA" id="ARBA00010945"/>
    </source>
</evidence>
<evidence type="ECO:0000256" key="3">
    <source>
        <dbReference type="ARBA" id="ARBA00022457"/>
    </source>
</evidence>
<feature type="binding site" evidence="16">
    <location>
        <position position="9"/>
    </location>
    <ligand>
        <name>Mg(2+)</name>
        <dbReference type="ChEBI" id="CHEBI:18420"/>
    </ligand>
</feature>
<comment type="subcellular location">
    <subcellularLocation>
        <location evidence="1 16">Cytoplasm</location>
    </subcellularLocation>
</comment>
<feature type="domain" description="UmuC" evidence="17">
    <location>
        <begin position="5"/>
        <end position="187"/>
    </location>
</feature>
<dbReference type="STRING" id="1224162.B840_08290"/>
<keyword evidence="9 16" id="KW-0227">DNA damage</keyword>
<dbReference type="InterPro" id="IPR043502">
    <property type="entry name" value="DNA/RNA_pol_sf"/>
</dbReference>
<dbReference type="NCBIfam" id="NF002882">
    <property type="entry name" value="PRK03348.1"/>
    <property type="match status" value="1"/>
</dbReference>
<comment type="function">
    <text evidence="14 16">Poorly processive, error-prone DNA polymerase involved in untargeted mutagenesis. Copies undamaged DNA at stalled replication forks, which arise in vivo from mismatched or misaligned primer ends. These misaligned primers can be extended by PolIV. Exhibits no 3'-5' exonuclease (proofreading) activity. May be involved in translesional synthesis, in conjunction with the beta clamp from PolIII.</text>
</comment>
<evidence type="ECO:0000256" key="16">
    <source>
        <dbReference type="HAMAP-Rule" id="MF_01113"/>
    </source>
</evidence>
<dbReference type="RefSeq" id="WP_042621751.1">
    <property type="nucleotide sequence ID" value="NZ_CP007790.1"/>
</dbReference>
<evidence type="ECO:0000256" key="13">
    <source>
        <dbReference type="ARBA" id="ARBA00023204"/>
    </source>
</evidence>
<proteinExistence type="inferred from homology"/>
<evidence type="ECO:0000256" key="11">
    <source>
        <dbReference type="ARBA" id="ARBA00022932"/>
    </source>
</evidence>
<evidence type="ECO:0000313" key="18">
    <source>
        <dbReference type="EMBL" id="AJK69256.1"/>
    </source>
</evidence>
<evidence type="ECO:0000313" key="19">
    <source>
        <dbReference type="Proteomes" id="UP000031928"/>
    </source>
</evidence>
<keyword evidence="13 16" id="KW-0234">DNA repair</keyword>
<dbReference type="GO" id="GO:0005829">
    <property type="term" value="C:cytosol"/>
    <property type="evidence" value="ECO:0007669"/>
    <property type="project" value="TreeGrafter"/>
</dbReference>
<protein>
    <recommendedName>
        <fullName evidence="16">DNA polymerase IV</fullName>
        <shortName evidence="16">Pol IV</shortName>
        <ecNumber evidence="16">2.7.7.7</ecNumber>
    </recommendedName>
</protein>
<feature type="binding site" evidence="16">
    <location>
        <position position="104"/>
    </location>
    <ligand>
        <name>Mg(2+)</name>
        <dbReference type="ChEBI" id="CHEBI:18420"/>
    </ligand>
</feature>
<dbReference type="HOGENOM" id="CLU_012348_1_0_11"/>
<dbReference type="Pfam" id="PF21999">
    <property type="entry name" value="IMS_HHH_1"/>
    <property type="match status" value="1"/>
</dbReference>
<dbReference type="PANTHER" id="PTHR11076">
    <property type="entry name" value="DNA REPAIR POLYMERASE UMUC / TRANSFERASE FAMILY MEMBER"/>
    <property type="match status" value="1"/>
</dbReference>
<keyword evidence="12 16" id="KW-0238">DNA-binding</keyword>
<dbReference type="HAMAP" id="MF_01113">
    <property type="entry name" value="DNApol_IV"/>
    <property type="match status" value="1"/>
</dbReference>
<dbReference type="Gene3D" id="3.30.70.270">
    <property type="match status" value="1"/>
</dbReference>
<dbReference type="InterPro" id="IPR001126">
    <property type="entry name" value="UmuC"/>
</dbReference>
<dbReference type="GO" id="GO:0009432">
    <property type="term" value="P:SOS response"/>
    <property type="evidence" value="ECO:0007669"/>
    <property type="project" value="TreeGrafter"/>
</dbReference>
<dbReference type="SUPFAM" id="SSF56672">
    <property type="entry name" value="DNA/RNA polymerases"/>
    <property type="match status" value="1"/>
</dbReference>
<organism evidence="18 19">
    <name type="scientific">Corynebacterium marinum DSM 44953</name>
    <dbReference type="NCBI Taxonomy" id="1224162"/>
    <lineage>
        <taxon>Bacteria</taxon>
        <taxon>Bacillati</taxon>
        <taxon>Actinomycetota</taxon>
        <taxon>Actinomycetes</taxon>
        <taxon>Mycobacteriales</taxon>
        <taxon>Corynebacteriaceae</taxon>
        <taxon>Corynebacterium</taxon>
    </lineage>
</organism>
<keyword evidence="11 16" id="KW-0239">DNA-directed DNA polymerase</keyword>
<dbReference type="GO" id="GO:0003887">
    <property type="term" value="F:DNA-directed DNA polymerase activity"/>
    <property type="evidence" value="ECO:0007669"/>
    <property type="project" value="UniProtKB-UniRule"/>
</dbReference>
<evidence type="ECO:0000256" key="12">
    <source>
        <dbReference type="ARBA" id="ARBA00023125"/>
    </source>
</evidence>
<evidence type="ECO:0000256" key="9">
    <source>
        <dbReference type="ARBA" id="ARBA00022763"/>
    </source>
</evidence>
<sequence>MQRWVLHIDMDAFYASVEQLTRPTLRGRPVLVAGVSGRGVVAGASYEARKFGARSAMPTQQAARLVGYSAVLVTPRRAVYEAASRRVFQLIASRVDIVEQLSIDEAFMEPAELAGATEAEVTRWADDLRALIREETGLPSSIGAGSGKQYAKIASGHAKPAGTFVIPGDRQLEILHPMPVSELWGVGPVTGAKLAQIGVQTIGDLANLSEREVAISLGGATGTQLWNLARGIDDRPVAPRAEAKQISAEHTYLRDLTTHADVDAAVTRAAEAAHRRLLLDGRGSRTVTVKLKMADFRIESRSATLPYATDDPETLRATALRLVRYPEEVGPIRLVGVSYSGLESARQDVLFPELDRQIASAADDDFESGVSDHVEEPAVPETSEPGWRATQDVHHPEFGHGWVQGAGHGIVSVRFETRATGPGFTRTFPVDDPDLRPADPLASLAWED</sequence>
<dbReference type="Gene3D" id="3.30.1490.100">
    <property type="entry name" value="DNA polymerase, Y-family, little finger domain"/>
    <property type="match status" value="1"/>
</dbReference>
<dbReference type="Pfam" id="PF00817">
    <property type="entry name" value="IMS"/>
    <property type="match status" value="1"/>
</dbReference>
<dbReference type="GO" id="GO:0006261">
    <property type="term" value="P:DNA-templated DNA replication"/>
    <property type="evidence" value="ECO:0007669"/>
    <property type="project" value="UniProtKB-UniRule"/>
</dbReference>
<dbReference type="PANTHER" id="PTHR11076:SF33">
    <property type="entry name" value="DNA POLYMERASE KAPPA"/>
    <property type="match status" value="1"/>
</dbReference>
<dbReference type="NCBIfam" id="NF002677">
    <property type="entry name" value="PRK02406.1"/>
    <property type="match status" value="1"/>
</dbReference>
<keyword evidence="5 16" id="KW-0808">Transferase</keyword>
<dbReference type="InterPro" id="IPR050116">
    <property type="entry name" value="DNA_polymerase-Y"/>
</dbReference>
<reference evidence="18 19" key="1">
    <citation type="submission" date="2014-05" db="EMBL/GenBank/DDBJ databases">
        <title>Complete genome sequence of Corynebacterium marinum DSM 44953.</title>
        <authorList>
            <person name="Schaffert L."/>
            <person name="Albersmeier A."/>
            <person name="Kalinowski J."/>
            <person name="Ruckert C."/>
        </authorList>
    </citation>
    <scope>NUCLEOTIDE SEQUENCE [LARGE SCALE GENOMIC DNA]</scope>
    <source>
        <strain evidence="18 19">DSM 44953</strain>
    </source>
</reference>
<dbReference type="GO" id="GO:0000287">
    <property type="term" value="F:magnesium ion binding"/>
    <property type="evidence" value="ECO:0007669"/>
    <property type="project" value="UniProtKB-UniRule"/>
</dbReference>
<dbReference type="Gene3D" id="1.10.150.20">
    <property type="entry name" value="5' to 3' exonuclease, C-terminal subdomain"/>
    <property type="match status" value="1"/>
</dbReference>
<dbReference type="Pfam" id="PF11799">
    <property type="entry name" value="IMS_C"/>
    <property type="match status" value="1"/>
</dbReference>
<dbReference type="Gene3D" id="3.40.1170.60">
    <property type="match status" value="1"/>
</dbReference>
<evidence type="ECO:0000256" key="15">
    <source>
        <dbReference type="ARBA" id="ARBA00049244"/>
    </source>
</evidence>
<evidence type="ECO:0000259" key="17">
    <source>
        <dbReference type="PROSITE" id="PS50173"/>
    </source>
</evidence>
<keyword evidence="3 16" id="KW-0515">Mutator protein</keyword>
<feature type="active site" evidence="16">
    <location>
        <position position="105"/>
    </location>
</feature>
<dbReference type="InterPro" id="IPR017961">
    <property type="entry name" value="DNA_pol_Y-fam_little_finger"/>
</dbReference>
<evidence type="ECO:0000256" key="8">
    <source>
        <dbReference type="ARBA" id="ARBA00022723"/>
    </source>
</evidence>
<keyword evidence="6 16" id="KW-0548">Nucleotidyltransferase</keyword>
<keyword evidence="19" id="KW-1185">Reference proteome</keyword>
<dbReference type="AlphaFoldDB" id="A0A0B6TX04"/>
<dbReference type="GO" id="GO:0042276">
    <property type="term" value="P:error-prone translesion synthesis"/>
    <property type="evidence" value="ECO:0007669"/>
    <property type="project" value="TreeGrafter"/>
</dbReference>
<dbReference type="EC" id="2.7.7.7" evidence="16"/>
<comment type="similarity">
    <text evidence="2 16">Belongs to the DNA polymerase type-Y family.</text>
</comment>
<evidence type="ECO:0000256" key="6">
    <source>
        <dbReference type="ARBA" id="ARBA00022695"/>
    </source>
</evidence>
<keyword evidence="8 16" id="KW-0479">Metal-binding</keyword>